<comment type="caution">
    <text evidence="1">The sequence shown here is derived from an EMBL/GenBank/DDBJ whole genome shotgun (WGS) entry which is preliminary data.</text>
</comment>
<evidence type="ECO:0000313" key="1">
    <source>
        <dbReference type="EMBL" id="KAI4371077.1"/>
    </source>
</evidence>
<reference evidence="2" key="1">
    <citation type="journal article" date="2023" name="Front. Plant Sci.">
        <title>Chromosomal-level genome assembly of Melastoma candidum provides insights into trichome evolution.</title>
        <authorList>
            <person name="Zhong Y."/>
            <person name="Wu W."/>
            <person name="Sun C."/>
            <person name="Zou P."/>
            <person name="Liu Y."/>
            <person name="Dai S."/>
            <person name="Zhou R."/>
        </authorList>
    </citation>
    <scope>NUCLEOTIDE SEQUENCE [LARGE SCALE GENOMIC DNA]</scope>
</reference>
<protein>
    <submittedName>
        <fullName evidence="1">Uncharacterized protein</fullName>
    </submittedName>
</protein>
<gene>
    <name evidence="1" type="ORF">MLD38_019350</name>
</gene>
<dbReference type="EMBL" id="CM042884">
    <property type="protein sequence ID" value="KAI4371077.1"/>
    <property type="molecule type" value="Genomic_DNA"/>
</dbReference>
<evidence type="ECO:0000313" key="2">
    <source>
        <dbReference type="Proteomes" id="UP001057402"/>
    </source>
</evidence>
<name>A0ACB9R4Z5_9MYRT</name>
<sequence>MNKWDGDHQPATGSENRELYNSNCKQAERKGIVAVAVARSERKEAGVIFWIGWEDLGRGRSQGFLNAIMVSRREITVRLLVFC</sequence>
<proteinExistence type="predicted"/>
<dbReference type="Proteomes" id="UP001057402">
    <property type="component" value="Chromosome 5"/>
</dbReference>
<organism evidence="1 2">
    <name type="scientific">Melastoma candidum</name>
    <dbReference type="NCBI Taxonomy" id="119954"/>
    <lineage>
        <taxon>Eukaryota</taxon>
        <taxon>Viridiplantae</taxon>
        <taxon>Streptophyta</taxon>
        <taxon>Embryophyta</taxon>
        <taxon>Tracheophyta</taxon>
        <taxon>Spermatophyta</taxon>
        <taxon>Magnoliopsida</taxon>
        <taxon>eudicotyledons</taxon>
        <taxon>Gunneridae</taxon>
        <taxon>Pentapetalae</taxon>
        <taxon>rosids</taxon>
        <taxon>malvids</taxon>
        <taxon>Myrtales</taxon>
        <taxon>Melastomataceae</taxon>
        <taxon>Melastomatoideae</taxon>
        <taxon>Melastomateae</taxon>
        <taxon>Melastoma</taxon>
    </lineage>
</organism>
<keyword evidence="2" id="KW-1185">Reference proteome</keyword>
<accession>A0ACB9R4Z5</accession>